<dbReference type="AlphaFoldDB" id="B7GAU2"/>
<evidence type="ECO:0000256" key="1">
    <source>
        <dbReference type="ARBA" id="ARBA00001917"/>
    </source>
</evidence>
<feature type="binding site" evidence="10">
    <location>
        <position position="138"/>
    </location>
    <ligand>
        <name>FMN</name>
        <dbReference type="ChEBI" id="CHEBI:58210"/>
    </ligand>
</feature>
<dbReference type="Proteomes" id="UP000000759">
    <property type="component" value="Chromosome 22"/>
</dbReference>
<feature type="binding site" evidence="10">
    <location>
        <position position="185"/>
    </location>
    <ligand>
        <name>FMN</name>
        <dbReference type="ChEBI" id="CHEBI:58210"/>
    </ligand>
</feature>
<evidence type="ECO:0000256" key="10">
    <source>
        <dbReference type="PIRSR" id="PIRSR006621-2"/>
    </source>
</evidence>
<dbReference type="OrthoDB" id="10262250at2759"/>
<dbReference type="Pfam" id="PF01207">
    <property type="entry name" value="Dus"/>
    <property type="match status" value="1"/>
</dbReference>
<dbReference type="InterPro" id="IPR001269">
    <property type="entry name" value="DUS_fam"/>
</dbReference>
<feature type="binding site" evidence="10">
    <location>
        <position position="60"/>
    </location>
    <ligand>
        <name>FMN</name>
        <dbReference type="ChEBI" id="CHEBI:58210"/>
    </ligand>
</feature>
<comment type="cofactor">
    <cofactor evidence="1 10">
        <name>FMN</name>
        <dbReference type="ChEBI" id="CHEBI:58210"/>
    </cofactor>
</comment>
<evidence type="ECO:0000256" key="3">
    <source>
        <dbReference type="ARBA" id="ARBA00022630"/>
    </source>
</evidence>
<dbReference type="InParanoid" id="B7GAU2"/>
<organism evidence="12 13">
    <name type="scientific">Phaeodactylum tricornutum (strain CCAP 1055/1)</name>
    <dbReference type="NCBI Taxonomy" id="556484"/>
    <lineage>
        <taxon>Eukaryota</taxon>
        <taxon>Sar</taxon>
        <taxon>Stramenopiles</taxon>
        <taxon>Ochrophyta</taxon>
        <taxon>Bacillariophyta</taxon>
        <taxon>Bacillariophyceae</taxon>
        <taxon>Bacillariophycidae</taxon>
        <taxon>Naviculales</taxon>
        <taxon>Phaeodactylaceae</taxon>
        <taxon>Phaeodactylum</taxon>
    </lineage>
</organism>
<sequence>LSLAPMMEYTDRHFRHLVRLVSNRTLLYTEMVAANALANERKNRYLAQGRVMPEGPSVLQLGGSDPEQMFQAAQTVLDMTARGHCDYTAINLNCGCPSPKVAGKGCFGAALMDEPQLVAELTKALHEGTEGRLPVTVKCRIGTDSDQAFTRQAYAAIDPEQEYSKLRSFIETVASDGIVTDFSVHARIAVLQKSFSPSDNRKIPPLKYDIVRRLVQEYPDFTFSLNGGVESISQAQAEFATSPGLKGVMIGRSWAADPWSFAMADRLLYKDENAPRNRLEILQAFGRHADREEELGDPVKIRRFIVKAVTPLFTGEINAKRYRIALNEIA</sequence>
<feature type="non-terminal residue" evidence="12">
    <location>
        <position position="330"/>
    </location>
</feature>
<evidence type="ECO:0000256" key="9">
    <source>
        <dbReference type="PIRSR" id="PIRSR006621-1"/>
    </source>
</evidence>
<dbReference type="RefSeq" id="XP_002184137.1">
    <property type="nucleotide sequence ID" value="XM_002184101.1"/>
</dbReference>
<evidence type="ECO:0000256" key="7">
    <source>
        <dbReference type="ARBA" id="ARBA00022884"/>
    </source>
</evidence>
<evidence type="ECO:0000313" key="13">
    <source>
        <dbReference type="Proteomes" id="UP000000759"/>
    </source>
</evidence>
<dbReference type="InterPro" id="IPR004653">
    <property type="entry name" value="DusA"/>
</dbReference>
<protein>
    <recommendedName>
        <fullName evidence="11">DUS-like FMN-binding domain-containing protein</fullName>
    </recommendedName>
</protein>
<dbReference type="PROSITE" id="PS01136">
    <property type="entry name" value="UPF0034"/>
    <property type="match status" value="1"/>
</dbReference>
<dbReference type="GO" id="GO:0017150">
    <property type="term" value="F:tRNA dihydrouridine synthase activity"/>
    <property type="evidence" value="ECO:0007669"/>
    <property type="project" value="InterPro"/>
</dbReference>
<dbReference type="GO" id="GO:0050660">
    <property type="term" value="F:flavin adenine dinucleotide binding"/>
    <property type="evidence" value="ECO:0007669"/>
    <property type="project" value="InterPro"/>
</dbReference>
<evidence type="ECO:0000259" key="11">
    <source>
        <dbReference type="Pfam" id="PF01207"/>
    </source>
</evidence>
<dbReference type="GeneID" id="7195843"/>
<keyword evidence="4 10" id="KW-0288">FMN</keyword>
<feature type="domain" description="DUS-like FMN-binding" evidence="11">
    <location>
        <begin position="3"/>
        <end position="329"/>
    </location>
</feature>
<feature type="binding site" evidence="10">
    <location>
        <begin position="5"/>
        <end position="7"/>
    </location>
    <ligand>
        <name>FMN</name>
        <dbReference type="ChEBI" id="CHEBI:58210"/>
    </ligand>
</feature>
<feature type="binding site" evidence="10">
    <location>
        <begin position="226"/>
        <end position="228"/>
    </location>
    <ligand>
        <name>FMN</name>
        <dbReference type="ChEBI" id="CHEBI:58210"/>
    </ligand>
</feature>
<dbReference type="GO" id="GO:0000049">
    <property type="term" value="F:tRNA binding"/>
    <property type="evidence" value="ECO:0007669"/>
    <property type="project" value="UniProtKB-KW"/>
</dbReference>
<dbReference type="PaxDb" id="2850-Phatr4127"/>
<name>B7GAU2_PHATC</name>
<keyword evidence="2" id="KW-0820">tRNA-binding</keyword>
<dbReference type="InterPro" id="IPR018517">
    <property type="entry name" value="tRNA_hU_synthase_CS"/>
</dbReference>
<evidence type="ECO:0000256" key="8">
    <source>
        <dbReference type="ARBA" id="ARBA00023002"/>
    </source>
</evidence>
<keyword evidence="3" id="KW-0285">Flavoprotein</keyword>
<feature type="active site" description="Proton donor" evidence="9">
    <location>
        <position position="96"/>
    </location>
</feature>
<dbReference type="PANTHER" id="PTHR42907:SF1">
    <property type="entry name" value="FMN-LINKED OXIDOREDUCTASES SUPERFAMILY PROTEIN"/>
    <property type="match status" value="1"/>
</dbReference>
<dbReference type="NCBIfam" id="NF008774">
    <property type="entry name" value="PRK11815.1"/>
    <property type="match status" value="1"/>
</dbReference>
<feature type="binding site" evidence="10">
    <location>
        <begin position="251"/>
        <end position="252"/>
    </location>
    <ligand>
        <name>FMN</name>
        <dbReference type="ChEBI" id="CHEBI:58210"/>
    </ligand>
</feature>
<feature type="non-terminal residue" evidence="12">
    <location>
        <position position="1"/>
    </location>
</feature>
<keyword evidence="5" id="KW-0819">tRNA processing</keyword>
<keyword evidence="6" id="KW-0521">NADP</keyword>
<dbReference type="PIRSF" id="PIRSF006621">
    <property type="entry name" value="Dus"/>
    <property type="match status" value="1"/>
</dbReference>
<keyword evidence="10" id="KW-0547">Nucleotide-binding</keyword>
<evidence type="ECO:0000256" key="5">
    <source>
        <dbReference type="ARBA" id="ARBA00022694"/>
    </source>
</evidence>
<keyword evidence="8" id="KW-0560">Oxidoreductase</keyword>
<evidence type="ECO:0000256" key="4">
    <source>
        <dbReference type="ARBA" id="ARBA00022643"/>
    </source>
</evidence>
<proteinExistence type="predicted"/>
<gene>
    <name evidence="12" type="ORF">PHATRDRAFT_4127</name>
</gene>
<keyword evidence="7" id="KW-0694">RNA-binding</keyword>
<keyword evidence="13" id="KW-1185">Reference proteome</keyword>
<evidence type="ECO:0000256" key="2">
    <source>
        <dbReference type="ARBA" id="ARBA00022555"/>
    </source>
</evidence>
<dbReference type="PANTHER" id="PTHR42907">
    <property type="entry name" value="FMN-LINKED OXIDOREDUCTASES SUPERFAMILY PROTEIN"/>
    <property type="match status" value="1"/>
</dbReference>
<dbReference type="EMBL" id="CM000624">
    <property type="protein sequence ID" value="EEC44315.1"/>
    <property type="molecule type" value="Genomic_DNA"/>
</dbReference>
<dbReference type="KEGG" id="pti:PHATRDRAFT_4127"/>
<dbReference type="Gene3D" id="3.20.20.70">
    <property type="entry name" value="Aldolase class I"/>
    <property type="match status" value="1"/>
</dbReference>
<dbReference type="SUPFAM" id="SSF51395">
    <property type="entry name" value="FMN-linked oxidoreductases"/>
    <property type="match status" value="1"/>
</dbReference>
<dbReference type="CDD" id="cd02801">
    <property type="entry name" value="DUS_like_FMN"/>
    <property type="match status" value="1"/>
</dbReference>
<reference evidence="12 13" key="1">
    <citation type="journal article" date="2008" name="Nature">
        <title>The Phaeodactylum genome reveals the evolutionary history of diatom genomes.</title>
        <authorList>
            <person name="Bowler C."/>
            <person name="Allen A.E."/>
            <person name="Badger J.H."/>
            <person name="Grimwood J."/>
            <person name="Jabbari K."/>
            <person name="Kuo A."/>
            <person name="Maheswari U."/>
            <person name="Martens C."/>
            <person name="Maumus F."/>
            <person name="Otillar R.P."/>
            <person name="Rayko E."/>
            <person name="Salamov A."/>
            <person name="Vandepoele K."/>
            <person name="Beszteri B."/>
            <person name="Gruber A."/>
            <person name="Heijde M."/>
            <person name="Katinka M."/>
            <person name="Mock T."/>
            <person name="Valentin K."/>
            <person name="Verret F."/>
            <person name="Berges J.A."/>
            <person name="Brownlee C."/>
            <person name="Cadoret J.P."/>
            <person name="Chiovitti A."/>
            <person name="Choi C.J."/>
            <person name="Coesel S."/>
            <person name="De Martino A."/>
            <person name="Detter J.C."/>
            <person name="Durkin C."/>
            <person name="Falciatore A."/>
            <person name="Fournet J."/>
            <person name="Haruta M."/>
            <person name="Huysman M.J."/>
            <person name="Jenkins B.D."/>
            <person name="Jiroutova K."/>
            <person name="Jorgensen R.E."/>
            <person name="Joubert Y."/>
            <person name="Kaplan A."/>
            <person name="Kroger N."/>
            <person name="Kroth P.G."/>
            <person name="La Roche J."/>
            <person name="Lindquist E."/>
            <person name="Lommer M."/>
            <person name="Martin-Jezequel V."/>
            <person name="Lopez P.J."/>
            <person name="Lucas S."/>
            <person name="Mangogna M."/>
            <person name="McGinnis K."/>
            <person name="Medlin L.K."/>
            <person name="Montsant A."/>
            <person name="Oudot-Le Secq M.P."/>
            <person name="Napoli C."/>
            <person name="Obornik M."/>
            <person name="Parker M.S."/>
            <person name="Petit J.L."/>
            <person name="Porcel B.M."/>
            <person name="Poulsen N."/>
            <person name="Robison M."/>
            <person name="Rychlewski L."/>
            <person name="Rynearson T.A."/>
            <person name="Schmutz J."/>
            <person name="Shapiro H."/>
            <person name="Siaut M."/>
            <person name="Stanley M."/>
            <person name="Sussman M.R."/>
            <person name="Taylor A.R."/>
            <person name="Vardi A."/>
            <person name="von Dassow P."/>
            <person name="Vyverman W."/>
            <person name="Willis A."/>
            <person name="Wyrwicz L.S."/>
            <person name="Rokhsar D.S."/>
            <person name="Weissenbach J."/>
            <person name="Armbrust E.V."/>
            <person name="Green B.R."/>
            <person name="Van de Peer Y."/>
            <person name="Grigoriev I.V."/>
        </authorList>
    </citation>
    <scope>NUCLEOTIDE SEQUENCE [LARGE SCALE GENOMIC DNA]</scope>
    <source>
        <strain evidence="12 13">CCAP 1055/1</strain>
    </source>
</reference>
<reference evidence="13" key="2">
    <citation type="submission" date="2008-08" db="EMBL/GenBank/DDBJ databases">
        <authorList>
            <consortium name="Diatom Consortium"/>
            <person name="Grigoriev I."/>
            <person name="Grimwood J."/>
            <person name="Kuo A."/>
            <person name="Otillar R.P."/>
            <person name="Salamov A."/>
            <person name="Detter J.C."/>
            <person name="Lindquist E."/>
            <person name="Shapiro H."/>
            <person name="Lucas S."/>
            <person name="Glavina del Rio T."/>
            <person name="Pitluck S."/>
            <person name="Rokhsar D."/>
            <person name="Bowler C."/>
        </authorList>
    </citation>
    <scope>GENOME REANNOTATION</scope>
    <source>
        <strain evidence="13">CCAP 1055/1</strain>
    </source>
</reference>
<accession>B7GAU2</accession>
<dbReference type="InterPro" id="IPR035587">
    <property type="entry name" value="DUS-like_FMN-bd"/>
</dbReference>
<dbReference type="InterPro" id="IPR013785">
    <property type="entry name" value="Aldolase_TIM"/>
</dbReference>
<dbReference type="eggNOG" id="KOG2335">
    <property type="taxonomic scope" value="Eukaryota"/>
</dbReference>
<evidence type="ECO:0000256" key="6">
    <source>
        <dbReference type="ARBA" id="ARBA00022857"/>
    </source>
</evidence>
<evidence type="ECO:0000313" key="12">
    <source>
        <dbReference type="EMBL" id="EEC44315.1"/>
    </source>
</evidence>